<sequence>MNYKDEIVEFVVNGYKNHYNQIITENHRFVLKEKNDNFITLPPKDFKYHIHARSLKSSQAFAYNVFSGVNNPTLQFEFPMKVFDKDAQIDVMFENVESQTIELFEVKFFEITHLGTKKNIFKEKYFNESKYIRSDIAAQFIDFLDTVIKEFEDKRIYSSGVKQLCSHLLGILNIMNITDYADKKFKLYSFCFDDPFSIKFKKDLENYKDTLTIFKKLVDKLLKELKVDARVEYYGFLSATEYITNSKELLGKENYDYVMKRYFQK</sequence>
<organism evidence="1 2">
    <name type="scientific">Flavobacterium hydrocarbonoxydans</name>
    <dbReference type="NCBI Taxonomy" id="2683249"/>
    <lineage>
        <taxon>Bacteria</taxon>
        <taxon>Pseudomonadati</taxon>
        <taxon>Bacteroidota</taxon>
        <taxon>Flavobacteriia</taxon>
        <taxon>Flavobacteriales</taxon>
        <taxon>Flavobacteriaceae</taxon>
        <taxon>Flavobacterium</taxon>
    </lineage>
</organism>
<dbReference type="EMBL" id="WSTB01000010">
    <property type="protein sequence ID" value="MWB96068.1"/>
    <property type="molecule type" value="Genomic_DNA"/>
</dbReference>
<accession>A0A6I4NNP6</accession>
<evidence type="ECO:0000313" key="1">
    <source>
        <dbReference type="EMBL" id="MWB96068.1"/>
    </source>
</evidence>
<evidence type="ECO:0000313" key="2">
    <source>
        <dbReference type="Proteomes" id="UP000471501"/>
    </source>
</evidence>
<protein>
    <submittedName>
        <fullName evidence="1">Uncharacterized protein</fullName>
    </submittedName>
</protein>
<name>A0A6I4NNP6_9FLAO</name>
<comment type="caution">
    <text evidence="1">The sequence shown here is derived from an EMBL/GenBank/DDBJ whole genome shotgun (WGS) entry which is preliminary data.</text>
</comment>
<keyword evidence="2" id="KW-1185">Reference proteome</keyword>
<dbReference type="AlphaFoldDB" id="A0A6I4NNP6"/>
<dbReference type="RefSeq" id="WP_160375968.1">
    <property type="nucleotide sequence ID" value="NZ_WSTB01000010.1"/>
</dbReference>
<proteinExistence type="predicted"/>
<dbReference type="Proteomes" id="UP000471501">
    <property type="component" value="Unassembled WGS sequence"/>
</dbReference>
<gene>
    <name evidence="1" type="ORF">GON26_17010</name>
</gene>
<reference evidence="1 2" key="1">
    <citation type="submission" date="2019-12" db="EMBL/GenBank/DDBJ databases">
        <authorList>
            <person name="Kim Y.S."/>
        </authorList>
    </citation>
    <scope>NUCLEOTIDE SEQUENCE [LARGE SCALE GENOMIC DNA]</scope>
    <source>
        <strain evidence="1 2">GA093</strain>
    </source>
</reference>